<dbReference type="PANTHER" id="PTHR13779">
    <property type="entry name" value="WERNER HELICASE-INTERACTING PROTEIN 1 FAMILY MEMBER"/>
    <property type="match status" value="1"/>
</dbReference>
<dbReference type="InterPro" id="IPR008921">
    <property type="entry name" value="DNA_pol3_clamp-load_cplx_C"/>
</dbReference>
<dbReference type="SUPFAM" id="SSF48019">
    <property type="entry name" value="post-AAA+ oligomerization domain-like"/>
    <property type="match status" value="1"/>
</dbReference>
<evidence type="ECO:0000313" key="6">
    <source>
        <dbReference type="Proteomes" id="UP000815698"/>
    </source>
</evidence>
<dbReference type="InterPro" id="IPR021886">
    <property type="entry name" value="MgsA_C"/>
</dbReference>
<keyword evidence="6" id="KW-1185">Reference proteome</keyword>
<evidence type="ECO:0000313" key="5">
    <source>
        <dbReference type="EMBL" id="ATH96635.1"/>
    </source>
</evidence>
<dbReference type="RefSeq" id="WP_096882939.1">
    <property type="nucleotide sequence ID" value="NZ_CP023482.1"/>
</dbReference>
<evidence type="ECO:0000256" key="3">
    <source>
        <dbReference type="ARBA" id="ARBA00022840"/>
    </source>
</evidence>
<feature type="domain" description="AAA+ ATPase" evidence="4">
    <location>
        <begin position="66"/>
        <end position="182"/>
    </location>
</feature>
<dbReference type="InterPro" id="IPR027417">
    <property type="entry name" value="P-loop_NTPase"/>
</dbReference>
<dbReference type="InterPro" id="IPR003593">
    <property type="entry name" value="AAA+_ATPase"/>
</dbReference>
<keyword evidence="3" id="KW-0067">ATP-binding</keyword>
<dbReference type="Gene3D" id="1.10.3710.10">
    <property type="entry name" value="DNA polymerase III clamp loader subunits, C-terminal domain"/>
    <property type="match status" value="1"/>
</dbReference>
<keyword evidence="2" id="KW-0547">Nucleotide-binding</keyword>
<evidence type="ECO:0000256" key="1">
    <source>
        <dbReference type="ARBA" id="ARBA00008959"/>
    </source>
</evidence>
<gene>
    <name evidence="5" type="ORF">COP05_05665</name>
</gene>
<dbReference type="SMART" id="SM00382">
    <property type="entry name" value="AAA"/>
    <property type="match status" value="1"/>
</dbReference>
<dbReference type="Pfam" id="PF12002">
    <property type="entry name" value="MgsA_C"/>
    <property type="match status" value="1"/>
</dbReference>
<name>A0ABN5DYB6_9MICO</name>
<dbReference type="InterPro" id="IPR032423">
    <property type="entry name" value="AAA_assoc_2"/>
</dbReference>
<dbReference type="InterPro" id="IPR003959">
    <property type="entry name" value="ATPase_AAA_core"/>
</dbReference>
<sequence length="462" mass="49736">MDDDLFSLKPGVQAPKTLADRNVDHRAPLAARMRPRSLEEIVGQKNALAEGSPLFRLVGEDDSHTAPSSIILWGPPGTGKTTIAYAVAREGDREFVEVSAVLAGVKDIRAVVDAARSRLRTTGRETILFVDEVHRFNKSQQDALLPSVENRWVTLIAATTENPYFSIITPLISRSIVLTLDSLGGEEIDALLTRALAEERGLGGSVELKSDAREALVRLSGGDARKALTALEAAAASALKTPEKRITGDILAHAINRSMLTYDREGDQHYDVISAFIKSMRGSDPDAALHYLARMIESGEDPRFIARRIVIAASEEVGMADPTALQVAVAAMQAVQMIGMPEGRIPLAQAVVHIATAPKSNASYAGINRAIADVREGKGRSVPAHLRDGHYKGAEKLGHGVGYVYAHDEPRGVARQQYAPDDLVGVNYYEPTDRGFEARVKNSLEILRSLTRGAGGVQGSDG</sequence>
<dbReference type="Proteomes" id="UP000815698">
    <property type="component" value="Chromosome"/>
</dbReference>
<dbReference type="Gene3D" id="1.20.272.10">
    <property type="match status" value="1"/>
</dbReference>
<dbReference type="Pfam" id="PF16193">
    <property type="entry name" value="AAA_assoc_2"/>
    <property type="match status" value="1"/>
</dbReference>
<proteinExistence type="inferred from homology"/>
<dbReference type="Pfam" id="PF00004">
    <property type="entry name" value="AAA"/>
    <property type="match status" value="1"/>
</dbReference>
<organism evidence="5 6">
    <name type="scientific">Dermabacter jinjuensis</name>
    <dbReference type="NCBI Taxonomy" id="1667168"/>
    <lineage>
        <taxon>Bacteria</taxon>
        <taxon>Bacillati</taxon>
        <taxon>Actinomycetota</taxon>
        <taxon>Actinomycetes</taxon>
        <taxon>Micrococcales</taxon>
        <taxon>Dermabacteraceae</taxon>
        <taxon>Dermabacter</taxon>
    </lineage>
</organism>
<dbReference type="EMBL" id="CP023482">
    <property type="protein sequence ID" value="ATH96635.1"/>
    <property type="molecule type" value="Genomic_DNA"/>
</dbReference>
<evidence type="ECO:0000259" key="4">
    <source>
        <dbReference type="SMART" id="SM00382"/>
    </source>
</evidence>
<evidence type="ECO:0000256" key="2">
    <source>
        <dbReference type="ARBA" id="ARBA00022741"/>
    </source>
</evidence>
<protein>
    <submittedName>
        <fullName evidence="5">AAA family ATPase</fullName>
    </submittedName>
</protein>
<dbReference type="InterPro" id="IPR051314">
    <property type="entry name" value="AAA_ATPase_RarA/MGS1/WRNIP1"/>
</dbReference>
<dbReference type="Gene3D" id="3.40.50.300">
    <property type="entry name" value="P-loop containing nucleotide triphosphate hydrolases"/>
    <property type="match status" value="1"/>
</dbReference>
<reference evidence="5 6" key="1">
    <citation type="journal article" date="2016" name="Int. J. Syst. Evol. Microbiol.">
        <title>Dermabacter jinjuensis sp. nov., a novel species of the genus Dermabacter isolated from a clinical specimen.</title>
        <authorList>
            <person name="Park Y.K."/>
            <person name="Lee K.M."/>
            <person name="Lee W.K."/>
            <person name="Cho M.J."/>
            <person name="Lee H.S."/>
            <person name="Cho Y.G."/>
            <person name="Lee Y.C."/>
            <person name="Lee W.K."/>
            <person name="Seong W.K."/>
            <person name="Hwang K.J."/>
        </authorList>
    </citation>
    <scope>NUCLEOTIDE SEQUENCE [LARGE SCALE GENOMIC DNA]</scope>
    <source>
        <strain evidence="5 6">32T</strain>
    </source>
</reference>
<dbReference type="CDD" id="cd18139">
    <property type="entry name" value="HLD_clamp_RarA"/>
    <property type="match status" value="1"/>
</dbReference>
<accession>A0ABN5DYB6</accession>
<dbReference type="PANTHER" id="PTHR13779:SF7">
    <property type="entry name" value="ATPASE WRNIP1"/>
    <property type="match status" value="1"/>
</dbReference>
<dbReference type="SUPFAM" id="SSF52540">
    <property type="entry name" value="P-loop containing nucleoside triphosphate hydrolases"/>
    <property type="match status" value="1"/>
</dbReference>
<dbReference type="CDD" id="cd00009">
    <property type="entry name" value="AAA"/>
    <property type="match status" value="1"/>
</dbReference>
<comment type="similarity">
    <text evidence="1">Belongs to the AAA ATPase family. RarA/MGS1/WRNIP1 subfamily.</text>
</comment>
<dbReference type="Gene3D" id="1.10.8.60">
    <property type="match status" value="1"/>
</dbReference>